<accession>A0A6A6SJB7</accession>
<dbReference type="AlphaFoldDB" id="A0A6A6SJB7"/>
<name>A0A6A6SJB7_9PLEO</name>
<evidence type="ECO:0000313" key="1">
    <source>
        <dbReference type="EMBL" id="KAF2647492.1"/>
    </source>
</evidence>
<dbReference type="EMBL" id="MU004613">
    <property type="protein sequence ID" value="KAF2647492.1"/>
    <property type="molecule type" value="Genomic_DNA"/>
</dbReference>
<protein>
    <submittedName>
        <fullName evidence="1">Uncharacterized protein</fullName>
    </submittedName>
</protein>
<evidence type="ECO:0000313" key="2">
    <source>
        <dbReference type="Proteomes" id="UP000799324"/>
    </source>
</evidence>
<reference evidence="1" key="1">
    <citation type="journal article" date="2020" name="Stud. Mycol.">
        <title>101 Dothideomycetes genomes: a test case for predicting lifestyles and emergence of pathogens.</title>
        <authorList>
            <person name="Haridas S."/>
            <person name="Albert R."/>
            <person name="Binder M."/>
            <person name="Bloem J."/>
            <person name="Labutti K."/>
            <person name="Salamov A."/>
            <person name="Andreopoulos B."/>
            <person name="Baker S."/>
            <person name="Barry K."/>
            <person name="Bills G."/>
            <person name="Bluhm B."/>
            <person name="Cannon C."/>
            <person name="Castanera R."/>
            <person name="Culley D."/>
            <person name="Daum C."/>
            <person name="Ezra D."/>
            <person name="Gonzalez J."/>
            <person name="Henrissat B."/>
            <person name="Kuo A."/>
            <person name="Liang C."/>
            <person name="Lipzen A."/>
            <person name="Lutzoni F."/>
            <person name="Magnuson J."/>
            <person name="Mondo S."/>
            <person name="Nolan M."/>
            <person name="Ohm R."/>
            <person name="Pangilinan J."/>
            <person name="Park H.-J."/>
            <person name="Ramirez L."/>
            <person name="Alfaro M."/>
            <person name="Sun H."/>
            <person name="Tritt A."/>
            <person name="Yoshinaga Y."/>
            <person name="Zwiers L.-H."/>
            <person name="Turgeon B."/>
            <person name="Goodwin S."/>
            <person name="Spatafora J."/>
            <person name="Crous P."/>
            <person name="Grigoriev I."/>
        </authorList>
    </citation>
    <scope>NUCLEOTIDE SEQUENCE</scope>
    <source>
        <strain evidence="1">CBS 122681</strain>
    </source>
</reference>
<dbReference type="Proteomes" id="UP000799324">
    <property type="component" value="Unassembled WGS sequence"/>
</dbReference>
<organism evidence="1 2">
    <name type="scientific">Lophiostoma macrostomum CBS 122681</name>
    <dbReference type="NCBI Taxonomy" id="1314788"/>
    <lineage>
        <taxon>Eukaryota</taxon>
        <taxon>Fungi</taxon>
        <taxon>Dikarya</taxon>
        <taxon>Ascomycota</taxon>
        <taxon>Pezizomycotina</taxon>
        <taxon>Dothideomycetes</taxon>
        <taxon>Pleosporomycetidae</taxon>
        <taxon>Pleosporales</taxon>
        <taxon>Lophiostomataceae</taxon>
        <taxon>Lophiostoma</taxon>
    </lineage>
</organism>
<sequence length="273" mass="31104">MSNVIRRYKISPAREAYCLVKFCFTVHSIRPASIPIANLVQLIAISRNIDTEKFTDLLVDIFCQCTLGSYKLPKDKPMSKDLVVLEYILYTLLSCQLQVVQVLSEFATDDGLSHDEMLWIRETRGWVLKKNPNLQEIIERLGTFFYNDTPRRAALFDSSRTFAEKAINDVTYIAGKDKLGNKIREKLKLDIHLSPPGKEAYTETTFPRLDSIATTIIGSLAMDDVFNPLDAYSNYDKTLDNLANFNLDNNNGYENVSYSDIGDFRDFSNNGYS</sequence>
<gene>
    <name evidence="1" type="ORF">K491DRAFT_685478</name>
</gene>
<keyword evidence="2" id="KW-1185">Reference proteome</keyword>
<dbReference type="OrthoDB" id="3789582at2759"/>
<proteinExistence type="predicted"/>